<dbReference type="AlphaFoldDB" id="A0A7H8R3L5"/>
<keyword evidence="4" id="KW-0238">DNA-binding</keyword>
<evidence type="ECO:0000256" key="8">
    <source>
        <dbReference type="SAM" id="Phobius"/>
    </source>
</evidence>
<keyword evidence="8" id="KW-0812">Transmembrane</keyword>
<sequence length="606" mass="67973">MVEPLNRVREEPRRLHEMLSPTACRSCRMLKIRCSRGSPSCSRCQKKRVACVYPEPPNRRLLAARRNERVASLQNHGRPDANSEGEELLRSSGPVRVPPTSDPVDDEMAFVEFMMDPQSPSGAAPLPLSSEFFPISPSHGSPAPEAIPPPNDSYRTACFVGSPRDYAVSEDRRSMPEREIGLLLIEVYFSRVFSASLLYDHKAFVEGYCAGTLSKHTLLSTFAISSLFCRSSPAETCGKKSSLGELKSLGDRGREWAQWASELVLANSDTPDLARVCSCDVLSLYWFAVGENERSIFHATVSQTSLYILDRKTSHGNTDPQFWIPRAISRERVHWACFVKSCISELAPGCRPFDLDIDSIIERGSPQPGRADPLSFASPSTVLNGYIDWLVWDETFSQTSVIYMLEAFGLWRKVKDFVRQLEKSTYQSCLSTFFELDGNLQQFHSSLPSEFKNDNLMDHHPHREPLQRNAFFILSVYHLCMIFLHSSMVPALSLSTAGHKIPPAVIKISSKTATTHAQLFAKMTCSYLNTTPDIAKVPSFVGYCAFVAGMVLSAVMGFTGLEKGQGVRRDGAICTLLLWELKVYWPTLQIFKWFDEFATEQLIQDK</sequence>
<proteinExistence type="predicted"/>
<keyword evidence="11" id="KW-1185">Reference proteome</keyword>
<dbReference type="KEGG" id="trg:TRUGW13939_08068"/>
<dbReference type="GeneID" id="55995557"/>
<dbReference type="SMART" id="SM00066">
    <property type="entry name" value="GAL4"/>
    <property type="match status" value="1"/>
</dbReference>
<dbReference type="EMBL" id="CP055901">
    <property type="protein sequence ID" value="QKX60922.1"/>
    <property type="molecule type" value="Genomic_DNA"/>
</dbReference>
<keyword evidence="5" id="KW-0804">Transcription</keyword>
<feature type="transmembrane region" description="Helical" evidence="8">
    <location>
        <begin position="540"/>
        <end position="561"/>
    </location>
</feature>
<keyword evidence="2" id="KW-0479">Metal-binding</keyword>
<protein>
    <recommendedName>
        <fullName evidence="9">Zn(2)-C6 fungal-type domain-containing protein</fullName>
    </recommendedName>
</protein>
<evidence type="ECO:0000256" key="1">
    <source>
        <dbReference type="ARBA" id="ARBA00004123"/>
    </source>
</evidence>
<evidence type="ECO:0000256" key="2">
    <source>
        <dbReference type="ARBA" id="ARBA00022723"/>
    </source>
</evidence>
<dbReference type="GO" id="GO:0008270">
    <property type="term" value="F:zinc ion binding"/>
    <property type="evidence" value="ECO:0007669"/>
    <property type="project" value="InterPro"/>
</dbReference>
<name>A0A7H8R3L5_TALRU</name>
<dbReference type="Gene3D" id="4.10.240.10">
    <property type="entry name" value="Zn(2)-C6 fungal-type DNA-binding domain"/>
    <property type="match status" value="1"/>
</dbReference>
<dbReference type="InterPro" id="IPR036864">
    <property type="entry name" value="Zn2-C6_fun-type_DNA-bd_sf"/>
</dbReference>
<evidence type="ECO:0000313" key="10">
    <source>
        <dbReference type="EMBL" id="QKX60922.1"/>
    </source>
</evidence>
<dbReference type="SUPFAM" id="SSF57701">
    <property type="entry name" value="Zn2/Cys6 DNA-binding domain"/>
    <property type="match status" value="1"/>
</dbReference>
<dbReference type="PROSITE" id="PS50048">
    <property type="entry name" value="ZN2_CY6_FUNGAL_2"/>
    <property type="match status" value="1"/>
</dbReference>
<reference evidence="11" key="1">
    <citation type="submission" date="2020-06" db="EMBL/GenBank/DDBJ databases">
        <title>A chromosome-scale genome assembly of Talaromyces rugulosus W13939.</title>
        <authorList>
            <person name="Wang B."/>
            <person name="Guo L."/>
            <person name="Ye K."/>
            <person name="Wang L."/>
        </authorList>
    </citation>
    <scope>NUCLEOTIDE SEQUENCE [LARGE SCALE GENOMIC DNA]</scope>
    <source>
        <strain evidence="11">W13939</strain>
    </source>
</reference>
<evidence type="ECO:0000259" key="9">
    <source>
        <dbReference type="PROSITE" id="PS50048"/>
    </source>
</evidence>
<evidence type="ECO:0000256" key="4">
    <source>
        <dbReference type="ARBA" id="ARBA00023125"/>
    </source>
</evidence>
<dbReference type="GO" id="GO:0005634">
    <property type="term" value="C:nucleus"/>
    <property type="evidence" value="ECO:0007669"/>
    <property type="project" value="UniProtKB-SubCell"/>
</dbReference>
<dbReference type="CDD" id="cd00067">
    <property type="entry name" value="GAL4"/>
    <property type="match status" value="1"/>
</dbReference>
<dbReference type="PROSITE" id="PS00463">
    <property type="entry name" value="ZN2_CY6_FUNGAL_1"/>
    <property type="match status" value="1"/>
</dbReference>
<evidence type="ECO:0000313" key="11">
    <source>
        <dbReference type="Proteomes" id="UP000509510"/>
    </source>
</evidence>
<dbReference type="Pfam" id="PF00172">
    <property type="entry name" value="Zn_clus"/>
    <property type="match status" value="1"/>
</dbReference>
<dbReference type="InterPro" id="IPR050815">
    <property type="entry name" value="TF_fung"/>
</dbReference>
<dbReference type="OrthoDB" id="309640at2759"/>
<feature type="domain" description="Zn(2)-C6 fungal-type" evidence="9">
    <location>
        <begin position="23"/>
        <end position="53"/>
    </location>
</feature>
<dbReference type="RefSeq" id="XP_035347097.1">
    <property type="nucleotide sequence ID" value="XM_035491204.1"/>
</dbReference>
<dbReference type="PANTHER" id="PTHR47338">
    <property type="entry name" value="ZN(II)2CYS6 TRANSCRIPTION FACTOR (EUROFUNG)-RELATED"/>
    <property type="match status" value="1"/>
</dbReference>
<keyword evidence="6" id="KW-0539">Nucleus</keyword>
<comment type="subcellular location">
    <subcellularLocation>
        <location evidence="1">Nucleus</location>
    </subcellularLocation>
</comment>
<dbReference type="Proteomes" id="UP000509510">
    <property type="component" value="Chromosome IV"/>
</dbReference>
<evidence type="ECO:0000256" key="3">
    <source>
        <dbReference type="ARBA" id="ARBA00023015"/>
    </source>
</evidence>
<feature type="region of interest" description="Disordered" evidence="7">
    <location>
        <begin position="71"/>
        <end position="101"/>
    </location>
</feature>
<gene>
    <name evidence="10" type="ORF">TRUGW13939_08068</name>
</gene>
<evidence type="ECO:0000256" key="5">
    <source>
        <dbReference type="ARBA" id="ARBA00023163"/>
    </source>
</evidence>
<dbReference type="GO" id="GO:0000981">
    <property type="term" value="F:DNA-binding transcription factor activity, RNA polymerase II-specific"/>
    <property type="evidence" value="ECO:0007669"/>
    <property type="project" value="InterPro"/>
</dbReference>
<evidence type="ECO:0000256" key="6">
    <source>
        <dbReference type="ARBA" id="ARBA00023242"/>
    </source>
</evidence>
<dbReference type="CDD" id="cd12148">
    <property type="entry name" value="fungal_TF_MHR"/>
    <property type="match status" value="1"/>
</dbReference>
<keyword evidence="3" id="KW-0805">Transcription regulation</keyword>
<dbReference type="InterPro" id="IPR001138">
    <property type="entry name" value="Zn2Cys6_DnaBD"/>
</dbReference>
<evidence type="ECO:0000256" key="7">
    <source>
        <dbReference type="SAM" id="MobiDB-lite"/>
    </source>
</evidence>
<keyword evidence="8" id="KW-0472">Membrane</keyword>
<accession>A0A7H8R3L5</accession>
<dbReference type="PANTHER" id="PTHR47338:SF5">
    <property type="entry name" value="ZN(II)2CYS6 TRANSCRIPTION FACTOR (EUROFUNG)"/>
    <property type="match status" value="1"/>
</dbReference>
<organism evidence="10 11">
    <name type="scientific">Talaromyces rugulosus</name>
    <name type="common">Penicillium rugulosum</name>
    <dbReference type="NCBI Taxonomy" id="121627"/>
    <lineage>
        <taxon>Eukaryota</taxon>
        <taxon>Fungi</taxon>
        <taxon>Dikarya</taxon>
        <taxon>Ascomycota</taxon>
        <taxon>Pezizomycotina</taxon>
        <taxon>Eurotiomycetes</taxon>
        <taxon>Eurotiomycetidae</taxon>
        <taxon>Eurotiales</taxon>
        <taxon>Trichocomaceae</taxon>
        <taxon>Talaromyces</taxon>
        <taxon>Talaromyces sect. Islandici</taxon>
    </lineage>
</organism>
<dbReference type="GO" id="GO:0003677">
    <property type="term" value="F:DNA binding"/>
    <property type="evidence" value="ECO:0007669"/>
    <property type="project" value="UniProtKB-KW"/>
</dbReference>
<keyword evidence="8" id="KW-1133">Transmembrane helix</keyword>